<feature type="chain" id="PRO_5039079322" description="Solute-binding protein family 5 domain-containing protein" evidence="1">
    <location>
        <begin position="22"/>
        <end position="510"/>
    </location>
</feature>
<protein>
    <recommendedName>
        <fullName evidence="2">Solute-binding protein family 5 domain-containing protein</fullName>
    </recommendedName>
</protein>
<dbReference type="GO" id="GO:0043190">
    <property type="term" value="C:ATP-binding cassette (ABC) transporter complex"/>
    <property type="evidence" value="ECO:0007669"/>
    <property type="project" value="InterPro"/>
</dbReference>
<dbReference type="PIRSF" id="PIRSF002741">
    <property type="entry name" value="MppA"/>
    <property type="match status" value="1"/>
</dbReference>
<dbReference type="Gene3D" id="3.10.105.10">
    <property type="entry name" value="Dipeptide-binding Protein, Domain 3"/>
    <property type="match status" value="1"/>
</dbReference>
<name>A0A0B2A0Y3_9MICO</name>
<proteinExistence type="predicted"/>
<sequence>MKKTHLAASLAAVAITGLALAGCTGGGNTAASGDPASAGPDTLKIGNFLDVTSWDPANADIGFDGPYLSAIYDTLVALDKNGNPVPAVAQKWTVAADGKTITFDLRAGIKFSDGETLDAAAVVKSLEYLKKGARSGEAYKNVTAVKATDDHTVEVDLSTRDDTILYLMGLGRGYIMAPKSIDAGTLAKSPVGSGPYTLSSSSTAGSDYKFDQVKGYWDAKQYPWKSVEIFPIMDATARQNAMLSGQINVQYGDVANLDAAKQNSWNVASRVSGWAGLEINDHTGAQLKPLGDVRVRQALNYAFDGAGILKAVGSGAGVATNQVFPDGAGINDPALNDMYKYNVAKAKELMSQAGYANGFSLHMPMSPVFQAWQAVAAQSLKAIGVTVTWDNMQQPDYQLNAGKYPMFIAFLALDGNANATVFRNVSGAQWFNPNPDYAKVPSVKAAVDKVNTTSGDAQTQAIKDLNTELTKQAWWSVWYQADNTYYSAQGIKVQPIIGMMFPTLRYITQG</sequence>
<dbReference type="RefSeq" id="WP_039403080.1">
    <property type="nucleotide sequence ID" value="NZ_JTDK01000022.1"/>
</dbReference>
<evidence type="ECO:0000256" key="1">
    <source>
        <dbReference type="SAM" id="SignalP"/>
    </source>
</evidence>
<dbReference type="AlphaFoldDB" id="A0A0B2A0Y3"/>
<dbReference type="PANTHER" id="PTHR30290">
    <property type="entry name" value="PERIPLASMIC BINDING COMPONENT OF ABC TRANSPORTER"/>
    <property type="match status" value="1"/>
</dbReference>
<organism evidence="3 4">
    <name type="scientific">Microbacterium mangrovi</name>
    <dbReference type="NCBI Taxonomy" id="1348253"/>
    <lineage>
        <taxon>Bacteria</taxon>
        <taxon>Bacillati</taxon>
        <taxon>Actinomycetota</taxon>
        <taxon>Actinomycetes</taxon>
        <taxon>Micrococcales</taxon>
        <taxon>Microbacteriaceae</taxon>
        <taxon>Microbacterium</taxon>
    </lineage>
</organism>
<evidence type="ECO:0000313" key="4">
    <source>
        <dbReference type="Proteomes" id="UP000031030"/>
    </source>
</evidence>
<dbReference type="InterPro" id="IPR030678">
    <property type="entry name" value="Peptide/Ni-bd"/>
</dbReference>
<keyword evidence="1" id="KW-0732">Signal</keyword>
<evidence type="ECO:0000313" key="3">
    <source>
        <dbReference type="EMBL" id="KHK95472.1"/>
    </source>
</evidence>
<comment type="caution">
    <text evidence="3">The sequence shown here is derived from an EMBL/GenBank/DDBJ whole genome shotgun (WGS) entry which is preliminary data.</text>
</comment>
<dbReference type="SUPFAM" id="SSF53850">
    <property type="entry name" value="Periplasmic binding protein-like II"/>
    <property type="match status" value="1"/>
</dbReference>
<dbReference type="Proteomes" id="UP000031030">
    <property type="component" value="Unassembled WGS sequence"/>
</dbReference>
<feature type="signal peptide" evidence="1">
    <location>
        <begin position="1"/>
        <end position="21"/>
    </location>
</feature>
<dbReference type="GO" id="GO:0042597">
    <property type="term" value="C:periplasmic space"/>
    <property type="evidence" value="ECO:0007669"/>
    <property type="project" value="UniProtKB-ARBA"/>
</dbReference>
<dbReference type="EMBL" id="JTDK01000022">
    <property type="protein sequence ID" value="KHK95472.1"/>
    <property type="molecule type" value="Genomic_DNA"/>
</dbReference>
<feature type="domain" description="Solute-binding protein family 5" evidence="2">
    <location>
        <begin position="83"/>
        <end position="421"/>
    </location>
</feature>
<gene>
    <name evidence="3" type="ORF">LK09_18935</name>
</gene>
<reference evidence="3 4" key="1">
    <citation type="submission" date="2014-11" db="EMBL/GenBank/DDBJ databases">
        <title>Genome sequence of Microbacterium mangrovi MUSC 115(T).</title>
        <authorList>
            <person name="Lee L.-H."/>
        </authorList>
    </citation>
    <scope>NUCLEOTIDE SEQUENCE [LARGE SCALE GENOMIC DNA]</scope>
    <source>
        <strain evidence="3 4">MUSC 115</strain>
    </source>
</reference>
<keyword evidence="4" id="KW-1185">Reference proteome</keyword>
<dbReference type="InterPro" id="IPR000914">
    <property type="entry name" value="SBP_5_dom"/>
</dbReference>
<dbReference type="STRING" id="1348253.LK09_18935"/>
<dbReference type="Pfam" id="PF00496">
    <property type="entry name" value="SBP_bac_5"/>
    <property type="match status" value="1"/>
</dbReference>
<dbReference type="GO" id="GO:0015833">
    <property type="term" value="P:peptide transport"/>
    <property type="evidence" value="ECO:0007669"/>
    <property type="project" value="TreeGrafter"/>
</dbReference>
<dbReference type="GO" id="GO:1904680">
    <property type="term" value="F:peptide transmembrane transporter activity"/>
    <property type="evidence" value="ECO:0007669"/>
    <property type="project" value="TreeGrafter"/>
</dbReference>
<accession>A0A0B2A0Y3</accession>
<dbReference type="OrthoDB" id="9803988at2"/>
<evidence type="ECO:0000259" key="2">
    <source>
        <dbReference type="Pfam" id="PF00496"/>
    </source>
</evidence>
<dbReference type="Gene3D" id="3.40.190.10">
    <property type="entry name" value="Periplasmic binding protein-like II"/>
    <property type="match status" value="1"/>
</dbReference>
<dbReference type="InterPro" id="IPR039424">
    <property type="entry name" value="SBP_5"/>
</dbReference>
<dbReference type="PROSITE" id="PS51257">
    <property type="entry name" value="PROKAR_LIPOPROTEIN"/>
    <property type="match status" value="1"/>
</dbReference>